<evidence type="ECO:0000259" key="5">
    <source>
        <dbReference type="Pfam" id="PF00326"/>
    </source>
</evidence>
<dbReference type="Pfam" id="PF02897">
    <property type="entry name" value="Peptidase_S9_N"/>
    <property type="match status" value="1"/>
</dbReference>
<feature type="domain" description="Peptidase S9A N-terminal" evidence="6">
    <location>
        <begin position="23"/>
        <end position="420"/>
    </location>
</feature>
<dbReference type="InterPro" id="IPR051543">
    <property type="entry name" value="Serine_Peptidase_S9A"/>
</dbReference>
<protein>
    <submittedName>
        <fullName evidence="7">S9 family peptidase</fullName>
    </submittedName>
</protein>
<sequence>MLILTSLIETPDAEAQKKSVPKPPVAKVIPKTDVLHGETRTDNYYWLREKSNPEVIRYLEQENAYTDAMTAGIKAFEEALYKEMRGRIKETDLSVPYKKGNYWYYVRYEEGKQYGIYCRKQGSMEEGTEEILLDLNELGKDKPFIALGEYAVSDNGELLAYSLDLTGFRQYVLQIKNLKTGQLYDEKIERVTGAEWAADNQTLFYTQEDATTKRSHKLFRHKVGQPVDTDELIYEEKDELYRLFVTRTRDLKYILHGSASSETYEFSYLPSNQPMGSFKVILPREEKHKYTVEHRNGLFYIRTNKNAKNFRLVTAPVEKPTEWTEIIPHRPDVKLEEVEVFANHLVVQEREGGLLKIRVTNLTNQESHTISFPEPTYDAYPYANPEFETNLYRYGYQSLVTPPSVFEYNLDTREQKLLKETEIVGGYDKSQFQSERIFATASDGTKIPISLVYKKGFKKDGNAPALLYGYGSYGISIDASFSIPRLSLLERGMLFAIAHIRGGGEMGEEWHENGKMMKKMNTFTDFIACAEHLFKEKYTSPNRLAIQGASAGGLLIGAVLNLRPDICKVAHLGVPFVDVINTMLDESLPLTVGEFLEWGNPKVKAEYDYIKQYCPYTNLAAKNYPAILVTTSLNDSQVMYWEPAKYVAKLRTLKTDKNPLLLKINMSAGHSGASGRFDRLKEIAFEYAFIMSQLGITK</sequence>
<gene>
    <name evidence="7" type="ORF">D0433_12250</name>
</gene>
<dbReference type="SUPFAM" id="SSF50993">
    <property type="entry name" value="Peptidase/esterase 'gauge' domain"/>
    <property type="match status" value="1"/>
</dbReference>
<comment type="similarity">
    <text evidence="1">Belongs to the peptidase S9A family.</text>
</comment>
<keyword evidence="3" id="KW-0378">Hydrolase</keyword>
<dbReference type="PRINTS" id="PR00862">
    <property type="entry name" value="PROLIGOPTASE"/>
</dbReference>
<evidence type="ECO:0000256" key="3">
    <source>
        <dbReference type="ARBA" id="ARBA00022801"/>
    </source>
</evidence>
<proteinExistence type="inferred from homology"/>
<dbReference type="InterPro" id="IPR029058">
    <property type="entry name" value="AB_hydrolase_fold"/>
</dbReference>
<dbReference type="PANTHER" id="PTHR11757:SF19">
    <property type="entry name" value="PROLYL ENDOPEPTIDASE-LIKE"/>
    <property type="match status" value="1"/>
</dbReference>
<dbReference type="InterPro" id="IPR023302">
    <property type="entry name" value="Pept_S9A_N"/>
</dbReference>
<dbReference type="SUPFAM" id="SSF53474">
    <property type="entry name" value="alpha/beta-Hydrolases"/>
    <property type="match status" value="1"/>
</dbReference>
<dbReference type="Gene3D" id="3.40.50.1820">
    <property type="entry name" value="alpha/beta hydrolase"/>
    <property type="match status" value="1"/>
</dbReference>
<feature type="domain" description="Peptidase S9 prolyl oligopeptidase catalytic" evidence="5">
    <location>
        <begin position="480"/>
        <end position="695"/>
    </location>
</feature>
<organism evidence="7 8">
    <name type="scientific">Candidatus Thermochlorobacter aerophilus</name>
    <dbReference type="NCBI Taxonomy" id="1868324"/>
    <lineage>
        <taxon>Bacteria</taxon>
        <taxon>Pseudomonadati</taxon>
        <taxon>Chlorobiota</taxon>
        <taxon>Chlorobiia</taxon>
        <taxon>Chlorobiales</taxon>
        <taxon>Candidatus Thermochlorobacteriaceae</taxon>
        <taxon>Candidatus Thermochlorobacter</taxon>
    </lineage>
</organism>
<dbReference type="Proteomes" id="UP000266389">
    <property type="component" value="Unassembled WGS sequence"/>
</dbReference>
<dbReference type="Pfam" id="PF00326">
    <property type="entry name" value="Peptidase_S9"/>
    <property type="match status" value="1"/>
</dbReference>
<keyword evidence="4" id="KW-0720">Serine protease</keyword>
<reference evidence="7 8" key="1">
    <citation type="journal article" date="2011" name="ISME J.">
        <title>Community ecology of hot spring cyanobacterial mats: predominant populations and their functional potential.</title>
        <authorList>
            <person name="Klatt C.G."/>
            <person name="Wood J.M."/>
            <person name="Rusch D.B."/>
            <person name="Bateson M.M."/>
            <person name="Hamamura N."/>
            <person name="Heidelberg J.F."/>
            <person name="Grossman A.R."/>
            <person name="Bhaya D."/>
            <person name="Cohan F.M."/>
            <person name="Kuhl M."/>
            <person name="Bryant D.A."/>
            <person name="Ward D.M."/>
        </authorList>
    </citation>
    <scope>NUCLEOTIDE SEQUENCE [LARGE SCALE GENOMIC DNA]</scope>
    <source>
        <strain evidence="7">OS</strain>
    </source>
</reference>
<comment type="caution">
    <text evidence="7">The sequence shown here is derived from an EMBL/GenBank/DDBJ whole genome shotgun (WGS) entry which is preliminary data.</text>
</comment>
<dbReference type="FunFam" id="3.40.50.1820:FF:000005">
    <property type="entry name" value="Prolyl endopeptidase"/>
    <property type="match status" value="1"/>
</dbReference>
<accession>A0A395LXH6</accession>
<dbReference type="Gene3D" id="2.130.10.120">
    <property type="entry name" value="Prolyl oligopeptidase, N-terminal domain"/>
    <property type="match status" value="1"/>
</dbReference>
<evidence type="ECO:0000313" key="7">
    <source>
        <dbReference type="EMBL" id="RFM23269.1"/>
    </source>
</evidence>
<dbReference type="InterPro" id="IPR001375">
    <property type="entry name" value="Peptidase_S9_cat"/>
</dbReference>
<dbReference type="GO" id="GO:0004252">
    <property type="term" value="F:serine-type endopeptidase activity"/>
    <property type="evidence" value="ECO:0007669"/>
    <property type="project" value="InterPro"/>
</dbReference>
<dbReference type="InterPro" id="IPR002470">
    <property type="entry name" value="Peptidase_S9A"/>
</dbReference>
<dbReference type="EMBL" id="PHFL01000068">
    <property type="protein sequence ID" value="RFM23269.1"/>
    <property type="molecule type" value="Genomic_DNA"/>
</dbReference>
<evidence type="ECO:0000256" key="4">
    <source>
        <dbReference type="ARBA" id="ARBA00022825"/>
    </source>
</evidence>
<dbReference type="PANTHER" id="PTHR11757">
    <property type="entry name" value="PROTEASE FAMILY S9A OLIGOPEPTIDASE"/>
    <property type="match status" value="1"/>
</dbReference>
<evidence type="ECO:0000259" key="6">
    <source>
        <dbReference type="Pfam" id="PF02897"/>
    </source>
</evidence>
<keyword evidence="2" id="KW-0645">Protease</keyword>
<evidence type="ECO:0000313" key="8">
    <source>
        <dbReference type="Proteomes" id="UP000266389"/>
    </source>
</evidence>
<evidence type="ECO:0000256" key="2">
    <source>
        <dbReference type="ARBA" id="ARBA00022670"/>
    </source>
</evidence>
<dbReference type="GO" id="GO:0006508">
    <property type="term" value="P:proteolysis"/>
    <property type="evidence" value="ECO:0007669"/>
    <property type="project" value="UniProtKB-KW"/>
</dbReference>
<evidence type="ECO:0000256" key="1">
    <source>
        <dbReference type="ARBA" id="ARBA00005228"/>
    </source>
</evidence>
<name>A0A395LXH6_9BACT</name>
<dbReference type="AlphaFoldDB" id="A0A395LXH6"/>